<gene>
    <name evidence="5" type="ORF">CH333_07650</name>
</gene>
<sequence length="511" mass="55686">LSQTFENLELVLEIPDPDTASGGFGISLNCGDVNGDEHSDIVVGRVSGSIEGKIYIYLGGPGFDNSPDVTLIGESYSGYGHPVAVGDINGDGYDDVIAGRPLTVKIYLGGDPMDSISDVELFEPSEDDVGFSGSVACGDLNNDGYDDYIVGAYGTNNYVGRVYIYFGGSEPDTIPDVILNGEEVSNFGTRLASGQDVNGDGYEDLFVTAIIYGPYQGKTYIYYGGDPMDTIPDVEMYGTRPFDFFGETISLIPDLENDGYDEAAVGEPLDATHDTVFTYFGGDPMDENIDAIFLGEEQSYYGYTFCGAKISSISQFQDFVVGAPRYGSPEDPNTPEGEVYLYIGGDPVDIEYDAKVAGADAQKIGGTVASGDIDGDRIDKIIFSNYFTDYTLKKVWVCKYTGTGIEEESEPDSTVVRLIKTYPNPFNDYTKIEYQLGGYVSVSLKVYDVSGRLVKTLVNCRQTPGLYSVRWDGKDERNNMVSVGVYFCELKVERSKGQKVKRTRKLVCLGH</sequence>
<evidence type="ECO:0000259" key="4">
    <source>
        <dbReference type="Pfam" id="PF13860"/>
    </source>
</evidence>
<dbReference type="Proteomes" id="UP000215215">
    <property type="component" value="Unassembled WGS sequence"/>
</dbReference>
<protein>
    <recommendedName>
        <fullName evidence="4">FlgD/Vpr Ig-like domain-containing protein</fullName>
    </recommendedName>
</protein>
<dbReference type="SUPFAM" id="SSF69318">
    <property type="entry name" value="Integrin alpha N-terminal domain"/>
    <property type="match status" value="2"/>
</dbReference>
<organism evidence="5 6">
    <name type="scientific">candidate division WOR-3 bacterium JGI_Cruoil_03_44_89</name>
    <dbReference type="NCBI Taxonomy" id="1973748"/>
    <lineage>
        <taxon>Bacteria</taxon>
        <taxon>Bacteria division WOR-3</taxon>
    </lineage>
</organism>
<dbReference type="InterPro" id="IPR026444">
    <property type="entry name" value="Secre_tail"/>
</dbReference>
<keyword evidence="3" id="KW-0325">Glycoprotein</keyword>
<proteinExistence type="predicted"/>
<dbReference type="InterPro" id="IPR000413">
    <property type="entry name" value="Integrin_alpha"/>
</dbReference>
<keyword evidence="2" id="KW-0677">Repeat</keyword>
<reference evidence="5 6" key="1">
    <citation type="submission" date="2017-07" db="EMBL/GenBank/DDBJ databases">
        <title>Recovery of genomes from metagenomes via a dereplication, aggregation, and scoring strategy.</title>
        <authorList>
            <person name="Sieber C.M."/>
            <person name="Probst A.J."/>
            <person name="Sharrar A."/>
            <person name="Thomas B.C."/>
            <person name="Hess M."/>
            <person name="Tringe S.G."/>
            <person name="Banfield J.F."/>
        </authorList>
    </citation>
    <scope>NUCLEOTIDE SEQUENCE [LARGE SCALE GENOMIC DNA]</scope>
    <source>
        <strain evidence="5">JGI_Cruoil_03_44_89</strain>
    </source>
</reference>
<dbReference type="Gene3D" id="2.60.40.4070">
    <property type="match status" value="1"/>
</dbReference>
<keyword evidence="1" id="KW-0732">Signal</keyword>
<dbReference type="Pfam" id="PF01839">
    <property type="entry name" value="FG-GAP"/>
    <property type="match status" value="2"/>
</dbReference>
<dbReference type="PANTHER" id="PTHR23220:SF122">
    <property type="entry name" value="INTEGRIN ALPHA-PS1"/>
    <property type="match status" value="1"/>
</dbReference>
<dbReference type="AlphaFoldDB" id="A0A235BSB8"/>
<dbReference type="PROSITE" id="PS51470">
    <property type="entry name" value="FG_GAP"/>
    <property type="match status" value="1"/>
</dbReference>
<evidence type="ECO:0000256" key="2">
    <source>
        <dbReference type="ARBA" id="ARBA00022737"/>
    </source>
</evidence>
<feature type="domain" description="FlgD/Vpr Ig-like" evidence="4">
    <location>
        <begin position="440"/>
        <end position="491"/>
    </location>
</feature>
<dbReference type="GO" id="GO:0007229">
    <property type="term" value="P:integrin-mediated signaling pathway"/>
    <property type="evidence" value="ECO:0007669"/>
    <property type="project" value="TreeGrafter"/>
</dbReference>
<comment type="caution">
    <text evidence="5">The sequence shown here is derived from an EMBL/GenBank/DDBJ whole genome shotgun (WGS) entry which is preliminary data.</text>
</comment>
<dbReference type="GO" id="GO:0005178">
    <property type="term" value="F:integrin binding"/>
    <property type="evidence" value="ECO:0007669"/>
    <property type="project" value="TreeGrafter"/>
</dbReference>
<dbReference type="InterPro" id="IPR025965">
    <property type="entry name" value="FlgD/Vpr_Ig-like"/>
</dbReference>
<dbReference type="SMART" id="SM00191">
    <property type="entry name" value="Int_alpha"/>
    <property type="match status" value="7"/>
</dbReference>
<dbReference type="GO" id="GO:0007160">
    <property type="term" value="P:cell-matrix adhesion"/>
    <property type="evidence" value="ECO:0007669"/>
    <property type="project" value="TreeGrafter"/>
</dbReference>
<dbReference type="PRINTS" id="PR01185">
    <property type="entry name" value="INTEGRINA"/>
</dbReference>
<dbReference type="EMBL" id="NOZQ01000170">
    <property type="protein sequence ID" value="OYD14617.1"/>
    <property type="molecule type" value="Genomic_DNA"/>
</dbReference>
<name>A0A235BSB8_UNCW3</name>
<evidence type="ECO:0000256" key="1">
    <source>
        <dbReference type="ARBA" id="ARBA00022729"/>
    </source>
</evidence>
<dbReference type="InterPro" id="IPR013519">
    <property type="entry name" value="Int_alpha_beta-p"/>
</dbReference>
<dbReference type="GO" id="GO:0033627">
    <property type="term" value="P:cell adhesion mediated by integrin"/>
    <property type="evidence" value="ECO:0007669"/>
    <property type="project" value="TreeGrafter"/>
</dbReference>
<feature type="non-terminal residue" evidence="5">
    <location>
        <position position="1"/>
    </location>
</feature>
<dbReference type="NCBIfam" id="TIGR04183">
    <property type="entry name" value="Por_Secre_tail"/>
    <property type="match status" value="1"/>
</dbReference>
<evidence type="ECO:0000256" key="3">
    <source>
        <dbReference type="ARBA" id="ARBA00023180"/>
    </source>
</evidence>
<dbReference type="GO" id="GO:0098609">
    <property type="term" value="P:cell-cell adhesion"/>
    <property type="evidence" value="ECO:0007669"/>
    <property type="project" value="TreeGrafter"/>
</dbReference>
<dbReference type="Gene3D" id="2.130.10.130">
    <property type="entry name" value="Integrin alpha, N-terminal"/>
    <property type="match status" value="3"/>
</dbReference>
<evidence type="ECO:0000313" key="5">
    <source>
        <dbReference type="EMBL" id="OYD14617.1"/>
    </source>
</evidence>
<dbReference type="GO" id="GO:0008305">
    <property type="term" value="C:integrin complex"/>
    <property type="evidence" value="ECO:0007669"/>
    <property type="project" value="InterPro"/>
</dbReference>
<dbReference type="InterPro" id="IPR013517">
    <property type="entry name" value="FG-GAP"/>
</dbReference>
<dbReference type="Pfam" id="PF13517">
    <property type="entry name" value="FG-GAP_3"/>
    <property type="match status" value="1"/>
</dbReference>
<evidence type="ECO:0000313" key="6">
    <source>
        <dbReference type="Proteomes" id="UP000215215"/>
    </source>
</evidence>
<dbReference type="GO" id="GO:0009897">
    <property type="term" value="C:external side of plasma membrane"/>
    <property type="evidence" value="ECO:0007669"/>
    <property type="project" value="TreeGrafter"/>
</dbReference>
<accession>A0A235BSB8</accession>
<dbReference type="PANTHER" id="PTHR23220">
    <property type="entry name" value="INTEGRIN ALPHA"/>
    <property type="match status" value="1"/>
</dbReference>
<dbReference type="Pfam" id="PF13860">
    <property type="entry name" value="FlgD_ig"/>
    <property type="match status" value="1"/>
</dbReference>
<dbReference type="InterPro" id="IPR028994">
    <property type="entry name" value="Integrin_alpha_N"/>
</dbReference>